<organism evidence="2 3">
    <name type="scientific">Toxocara canis</name>
    <name type="common">Canine roundworm</name>
    <dbReference type="NCBI Taxonomy" id="6265"/>
    <lineage>
        <taxon>Eukaryota</taxon>
        <taxon>Metazoa</taxon>
        <taxon>Ecdysozoa</taxon>
        <taxon>Nematoda</taxon>
        <taxon>Chromadorea</taxon>
        <taxon>Rhabditida</taxon>
        <taxon>Spirurina</taxon>
        <taxon>Ascaridomorpha</taxon>
        <taxon>Ascaridoidea</taxon>
        <taxon>Toxocaridae</taxon>
        <taxon>Toxocara</taxon>
    </lineage>
</organism>
<feature type="compositionally biased region" description="Basic and acidic residues" evidence="1">
    <location>
        <begin position="106"/>
        <end position="119"/>
    </location>
</feature>
<name>A0A0B2V023_TOXCA</name>
<dbReference type="Proteomes" id="UP000031036">
    <property type="component" value="Unassembled WGS sequence"/>
</dbReference>
<gene>
    <name evidence="2" type="ORF">Tcan_06929</name>
</gene>
<feature type="compositionally biased region" description="Polar residues" evidence="1">
    <location>
        <begin position="40"/>
        <end position="51"/>
    </location>
</feature>
<comment type="caution">
    <text evidence="2">The sequence shown here is derived from an EMBL/GenBank/DDBJ whole genome shotgun (WGS) entry which is preliminary data.</text>
</comment>
<evidence type="ECO:0000313" key="3">
    <source>
        <dbReference type="Proteomes" id="UP000031036"/>
    </source>
</evidence>
<protein>
    <submittedName>
        <fullName evidence="2">Uncharacterized protein</fullName>
    </submittedName>
</protein>
<evidence type="ECO:0000313" key="2">
    <source>
        <dbReference type="EMBL" id="KHN74779.1"/>
    </source>
</evidence>
<dbReference type="EMBL" id="JPKZ01002824">
    <property type="protein sequence ID" value="KHN74779.1"/>
    <property type="molecule type" value="Genomic_DNA"/>
</dbReference>
<sequence>MVRSGNTECTVVVPERYVSKRSIGIQLSVTSTPRVPRNGGSCSRETNSPQRTPRAGHSSMSLITDPDLEYDYYEATVPGSFLAPIGFFSEIDIDQIVGPSELETSDAPKQDVHTQIDLP</sequence>
<feature type="region of interest" description="Disordered" evidence="1">
    <location>
        <begin position="29"/>
        <end position="61"/>
    </location>
</feature>
<dbReference type="OrthoDB" id="5855429at2759"/>
<keyword evidence="3" id="KW-1185">Reference proteome</keyword>
<accession>A0A0B2V023</accession>
<evidence type="ECO:0000256" key="1">
    <source>
        <dbReference type="SAM" id="MobiDB-lite"/>
    </source>
</evidence>
<proteinExistence type="predicted"/>
<reference evidence="2 3" key="1">
    <citation type="submission" date="2014-11" db="EMBL/GenBank/DDBJ databases">
        <title>Genetic blueprint of the zoonotic pathogen Toxocara canis.</title>
        <authorList>
            <person name="Zhu X.-Q."/>
            <person name="Korhonen P.K."/>
            <person name="Cai H."/>
            <person name="Young N.D."/>
            <person name="Nejsum P."/>
            <person name="von Samson-Himmelstjerna G."/>
            <person name="Boag P.R."/>
            <person name="Tan P."/>
            <person name="Li Q."/>
            <person name="Min J."/>
            <person name="Yang Y."/>
            <person name="Wang X."/>
            <person name="Fang X."/>
            <person name="Hall R.S."/>
            <person name="Hofmann A."/>
            <person name="Sternberg P.W."/>
            <person name="Jex A.R."/>
            <person name="Gasser R.B."/>
        </authorList>
    </citation>
    <scope>NUCLEOTIDE SEQUENCE [LARGE SCALE GENOMIC DNA]</scope>
    <source>
        <strain evidence="2">PN_DK_2014</strain>
    </source>
</reference>
<dbReference type="AlphaFoldDB" id="A0A0B2V023"/>
<feature type="region of interest" description="Disordered" evidence="1">
    <location>
        <begin position="99"/>
        <end position="119"/>
    </location>
</feature>